<organism evidence="2 3">
    <name type="scientific">Thanatephorus cucumeris (strain AG1-IA)</name>
    <name type="common">Rice sheath blight fungus</name>
    <name type="synonym">Rhizoctonia solani</name>
    <dbReference type="NCBI Taxonomy" id="983506"/>
    <lineage>
        <taxon>Eukaryota</taxon>
        <taxon>Fungi</taxon>
        <taxon>Dikarya</taxon>
        <taxon>Basidiomycota</taxon>
        <taxon>Agaricomycotina</taxon>
        <taxon>Agaricomycetes</taxon>
        <taxon>Cantharellales</taxon>
        <taxon>Ceratobasidiaceae</taxon>
        <taxon>Rhizoctonia</taxon>
        <taxon>Rhizoctonia solani AG-1</taxon>
    </lineage>
</organism>
<keyword evidence="3" id="KW-1185">Reference proteome</keyword>
<keyword evidence="1" id="KW-0812">Transmembrane</keyword>
<name>L8WEB2_THACA</name>
<proteinExistence type="predicted"/>
<gene>
    <name evidence="2" type="ORF">AG1IA_09445</name>
</gene>
<keyword evidence="1" id="KW-0472">Membrane</keyword>
<protein>
    <submittedName>
        <fullName evidence="2">DNA-J related domain-containing protein</fullName>
    </submittedName>
</protein>
<evidence type="ECO:0000313" key="2">
    <source>
        <dbReference type="EMBL" id="ELU36531.1"/>
    </source>
</evidence>
<sequence>MITKPLTYAHTIHSFINLSWTFFDHNTFSVSVSLYTHHFVLMTLTLWYLQGHLLQFIWS</sequence>
<feature type="transmembrane region" description="Helical" evidence="1">
    <location>
        <begin position="28"/>
        <end position="49"/>
    </location>
</feature>
<keyword evidence="1" id="KW-1133">Transmembrane helix</keyword>
<reference evidence="2 3" key="1">
    <citation type="journal article" date="2013" name="Nat. Commun.">
        <title>The evolution and pathogenic mechanisms of the rice sheath blight pathogen.</title>
        <authorList>
            <person name="Zheng A."/>
            <person name="Lin R."/>
            <person name="Xu L."/>
            <person name="Qin P."/>
            <person name="Tang C."/>
            <person name="Ai P."/>
            <person name="Zhang D."/>
            <person name="Liu Y."/>
            <person name="Sun Z."/>
            <person name="Feng H."/>
            <person name="Wang Y."/>
            <person name="Chen Y."/>
            <person name="Liang X."/>
            <person name="Fu R."/>
            <person name="Li Q."/>
            <person name="Zhang J."/>
            <person name="Yu X."/>
            <person name="Xie Z."/>
            <person name="Ding L."/>
            <person name="Guan P."/>
            <person name="Tang J."/>
            <person name="Liang Y."/>
            <person name="Wang S."/>
            <person name="Deng Q."/>
            <person name="Li S."/>
            <person name="Zhu J."/>
            <person name="Wang L."/>
            <person name="Liu H."/>
            <person name="Li P."/>
        </authorList>
    </citation>
    <scope>NUCLEOTIDE SEQUENCE [LARGE SCALE GENOMIC DNA]</scope>
    <source>
        <strain evidence="3">AG-1 IA</strain>
    </source>
</reference>
<dbReference type="Proteomes" id="UP000011668">
    <property type="component" value="Unassembled WGS sequence"/>
</dbReference>
<evidence type="ECO:0000256" key="1">
    <source>
        <dbReference type="SAM" id="Phobius"/>
    </source>
</evidence>
<dbReference type="AlphaFoldDB" id="L8WEB2"/>
<dbReference type="EMBL" id="AFRT01003278">
    <property type="protein sequence ID" value="ELU36531.1"/>
    <property type="molecule type" value="Genomic_DNA"/>
</dbReference>
<comment type="caution">
    <text evidence="2">The sequence shown here is derived from an EMBL/GenBank/DDBJ whole genome shotgun (WGS) entry which is preliminary data.</text>
</comment>
<dbReference type="HOGENOM" id="CLU_2962488_0_0_1"/>
<evidence type="ECO:0000313" key="3">
    <source>
        <dbReference type="Proteomes" id="UP000011668"/>
    </source>
</evidence>
<accession>L8WEB2</accession>